<evidence type="ECO:0000256" key="4">
    <source>
        <dbReference type="RuleBase" id="RU003718"/>
    </source>
</evidence>
<evidence type="ECO:0000256" key="3">
    <source>
        <dbReference type="ARBA" id="ARBA00022679"/>
    </source>
</evidence>
<dbReference type="InterPro" id="IPR058980">
    <property type="entry name" value="Glyco_transf_N"/>
</dbReference>
<dbReference type="GO" id="GO:0016138">
    <property type="term" value="P:glycoside biosynthetic process"/>
    <property type="evidence" value="ECO:0007669"/>
    <property type="project" value="UniProtKB-ARBA"/>
</dbReference>
<reference evidence="8 9" key="1">
    <citation type="submission" date="2024-12" db="EMBL/GenBank/DDBJ databases">
        <title>The unique morphological basis and parallel evolutionary history of personate flowers in Penstemon.</title>
        <authorList>
            <person name="Depatie T.H."/>
            <person name="Wessinger C.A."/>
        </authorList>
    </citation>
    <scope>NUCLEOTIDE SEQUENCE [LARGE SCALE GENOMIC DNA]</scope>
    <source>
        <strain evidence="8">WTNN_2</strain>
        <tissue evidence="8">Leaf</tissue>
    </source>
</reference>
<evidence type="ECO:0000256" key="5">
    <source>
        <dbReference type="RuleBase" id="RU362057"/>
    </source>
</evidence>
<dbReference type="SUPFAM" id="SSF53756">
    <property type="entry name" value="UDP-Glycosyltransferase/glycogen phosphorylase"/>
    <property type="match status" value="1"/>
</dbReference>
<gene>
    <name evidence="8" type="ORF">ACJIZ3_013904</name>
</gene>
<organism evidence="8 9">
    <name type="scientific">Penstemon smallii</name>
    <dbReference type="NCBI Taxonomy" id="265156"/>
    <lineage>
        <taxon>Eukaryota</taxon>
        <taxon>Viridiplantae</taxon>
        <taxon>Streptophyta</taxon>
        <taxon>Embryophyta</taxon>
        <taxon>Tracheophyta</taxon>
        <taxon>Spermatophyta</taxon>
        <taxon>Magnoliopsida</taxon>
        <taxon>eudicotyledons</taxon>
        <taxon>Gunneridae</taxon>
        <taxon>Pentapetalae</taxon>
        <taxon>asterids</taxon>
        <taxon>lamiids</taxon>
        <taxon>Lamiales</taxon>
        <taxon>Plantaginaceae</taxon>
        <taxon>Cheloneae</taxon>
        <taxon>Penstemon</taxon>
    </lineage>
</organism>
<evidence type="ECO:0000259" key="7">
    <source>
        <dbReference type="Pfam" id="PF26168"/>
    </source>
</evidence>
<keyword evidence="6" id="KW-0175">Coiled coil</keyword>
<accession>A0ABD3RPS7</accession>
<feature type="domain" description="Glycosyltransferase N-terminal" evidence="7">
    <location>
        <begin position="11"/>
        <end position="237"/>
    </location>
</feature>
<evidence type="ECO:0000256" key="2">
    <source>
        <dbReference type="ARBA" id="ARBA00022676"/>
    </source>
</evidence>
<dbReference type="PANTHER" id="PTHR48044">
    <property type="entry name" value="GLYCOSYLTRANSFERASE"/>
    <property type="match status" value="1"/>
</dbReference>
<feature type="coiled-coil region" evidence="6">
    <location>
        <begin position="415"/>
        <end position="450"/>
    </location>
</feature>
<dbReference type="InterPro" id="IPR035595">
    <property type="entry name" value="UDP_glycos_trans_CS"/>
</dbReference>
<dbReference type="Proteomes" id="UP001634393">
    <property type="component" value="Unassembled WGS sequence"/>
</dbReference>
<evidence type="ECO:0000256" key="6">
    <source>
        <dbReference type="SAM" id="Coils"/>
    </source>
</evidence>
<sequence length="452" mass="51603">MEKDQNPKYKILMFPWLAHGHIFPFLELAKRLSKRNFNIYLCSTPINLYSIKTNMQKDVSNYSSIELIELQIPQSKELPQELHTTKNLPSNLLPILLQTFQKSSSSFKDIINSLKPDLLIYDFFQPWAPKYALSQGIPSVYFATSGATPFSFFHHLYTNGTSSDFISQAIYILDQEKMYVRSRLEENIKDADKDFAFGNFTMSSDIVLVKSCSEVEAKYIDYLSILTKKQVIPTGPLIADSINEEEHSDIMDWLNGKKHRSTVYISFGSEYFVSKEQIEDIAKGLEISDVNFIWIVRFPPTEKLISNEDALPKGFMERVKDRGLVLFGWAPQTKILGHLSIGGFVSHCGCSSITESMYFGVPVIGMPMKFDQPINARLMVEVGVGIEVLRERNGQYLGEEIAKAINKVIVDKVFSEGVRYKAKDLSEKIKEKEEQEMDEAAEQLIRLCMKNI</sequence>
<dbReference type="EC" id="2.4.1.-" evidence="5"/>
<dbReference type="GO" id="GO:0008194">
    <property type="term" value="F:UDP-glycosyltransferase activity"/>
    <property type="evidence" value="ECO:0007669"/>
    <property type="project" value="UniProtKB-ARBA"/>
</dbReference>
<evidence type="ECO:0000313" key="9">
    <source>
        <dbReference type="Proteomes" id="UP001634393"/>
    </source>
</evidence>
<dbReference type="AlphaFoldDB" id="A0ABD3RPS7"/>
<dbReference type="FunFam" id="3.40.50.2000:FF:000060">
    <property type="entry name" value="Glycosyltransferase"/>
    <property type="match status" value="1"/>
</dbReference>
<comment type="similarity">
    <text evidence="1 4">Belongs to the UDP-glycosyltransferase family.</text>
</comment>
<proteinExistence type="inferred from homology"/>
<evidence type="ECO:0000313" key="8">
    <source>
        <dbReference type="EMBL" id="KAL3812636.1"/>
    </source>
</evidence>
<dbReference type="PANTHER" id="PTHR48044:SF82">
    <property type="entry name" value="GLYCOSYLTRANSFERASE"/>
    <property type="match status" value="1"/>
</dbReference>
<dbReference type="Pfam" id="PF00201">
    <property type="entry name" value="UDPGT"/>
    <property type="match status" value="1"/>
</dbReference>
<dbReference type="Pfam" id="PF26168">
    <property type="entry name" value="Glyco_transf_N"/>
    <property type="match status" value="1"/>
</dbReference>
<dbReference type="InterPro" id="IPR002213">
    <property type="entry name" value="UDP_glucos_trans"/>
</dbReference>
<protein>
    <recommendedName>
        <fullName evidence="5">Glycosyltransferase</fullName>
        <ecNumber evidence="5">2.4.1.-</ecNumber>
    </recommendedName>
</protein>
<comment type="caution">
    <text evidence="8">The sequence shown here is derived from an EMBL/GenBank/DDBJ whole genome shotgun (WGS) entry which is preliminary data.</text>
</comment>
<dbReference type="Gene3D" id="3.40.50.2000">
    <property type="entry name" value="Glycogen Phosphorylase B"/>
    <property type="match status" value="2"/>
</dbReference>
<dbReference type="CDD" id="cd03784">
    <property type="entry name" value="GT1_Gtf-like"/>
    <property type="match status" value="1"/>
</dbReference>
<name>A0ABD3RPS7_9LAMI</name>
<keyword evidence="3 4" id="KW-0808">Transferase</keyword>
<evidence type="ECO:0000256" key="1">
    <source>
        <dbReference type="ARBA" id="ARBA00009995"/>
    </source>
</evidence>
<dbReference type="PROSITE" id="PS00375">
    <property type="entry name" value="UDPGT"/>
    <property type="match status" value="1"/>
</dbReference>
<dbReference type="EMBL" id="JBJXBP010000008">
    <property type="protein sequence ID" value="KAL3812636.1"/>
    <property type="molecule type" value="Genomic_DNA"/>
</dbReference>
<keyword evidence="2 4" id="KW-0328">Glycosyltransferase</keyword>
<keyword evidence="9" id="KW-1185">Reference proteome</keyword>